<evidence type="ECO:0000313" key="2">
    <source>
        <dbReference type="Proteomes" id="UP001143543"/>
    </source>
</evidence>
<dbReference type="RefSeq" id="WP_281764056.1">
    <property type="nucleotide sequence ID" value="NZ_BRVO01000001.1"/>
</dbReference>
<organism evidence="1 2">
    <name type="scientific">Neptunitalea lumnitzerae</name>
    <dbReference type="NCBI Taxonomy" id="2965509"/>
    <lineage>
        <taxon>Bacteria</taxon>
        <taxon>Pseudomonadati</taxon>
        <taxon>Bacteroidota</taxon>
        <taxon>Flavobacteriia</taxon>
        <taxon>Flavobacteriales</taxon>
        <taxon>Flavobacteriaceae</taxon>
        <taxon>Neptunitalea</taxon>
    </lineage>
</organism>
<dbReference type="Proteomes" id="UP001143543">
    <property type="component" value="Unassembled WGS sequence"/>
</dbReference>
<proteinExistence type="predicted"/>
<accession>A0ABQ5MGC7</accession>
<evidence type="ECO:0000313" key="1">
    <source>
        <dbReference type="EMBL" id="GLB48412.1"/>
    </source>
</evidence>
<reference evidence="1" key="1">
    <citation type="submission" date="2022-07" db="EMBL/GenBank/DDBJ databases">
        <title>Taxonomy of Novel Oxalotrophic and Methylotrophic Bacteria.</title>
        <authorList>
            <person name="Sahin N."/>
            <person name="Tani A."/>
        </authorList>
    </citation>
    <scope>NUCLEOTIDE SEQUENCE</scope>
    <source>
        <strain evidence="1">Y10</strain>
    </source>
</reference>
<dbReference type="PROSITE" id="PS51257">
    <property type="entry name" value="PROKAR_LIPOPROTEIN"/>
    <property type="match status" value="1"/>
</dbReference>
<name>A0ABQ5MGC7_9FLAO</name>
<gene>
    <name evidence="1" type="ORF">Y10_07800</name>
</gene>
<protein>
    <submittedName>
        <fullName evidence="1">Uncharacterized protein</fullName>
    </submittedName>
</protein>
<keyword evidence="2" id="KW-1185">Reference proteome</keyword>
<comment type="caution">
    <text evidence="1">The sequence shown here is derived from an EMBL/GenBank/DDBJ whole genome shotgun (WGS) entry which is preliminary data.</text>
</comment>
<sequence length="118" mass="14017">MKPFIICCLLILFTSCSKPNFHLHKSITDETFKKIRDIKVLKEGDSIWLTSETLCIKDGEDVAKIGNIRKGRKRGKWYYYRITNSEENKDTLICYLIKQYRKRDTLQIYSSSVNWADW</sequence>
<dbReference type="EMBL" id="BRVO01000001">
    <property type="protein sequence ID" value="GLB48412.1"/>
    <property type="molecule type" value="Genomic_DNA"/>
</dbReference>